<dbReference type="AlphaFoldDB" id="A0A8S1GQH2"/>
<organism evidence="1 2">
    <name type="scientific">Caenorhabditis auriculariae</name>
    <dbReference type="NCBI Taxonomy" id="2777116"/>
    <lineage>
        <taxon>Eukaryota</taxon>
        <taxon>Metazoa</taxon>
        <taxon>Ecdysozoa</taxon>
        <taxon>Nematoda</taxon>
        <taxon>Chromadorea</taxon>
        <taxon>Rhabditida</taxon>
        <taxon>Rhabditina</taxon>
        <taxon>Rhabditomorpha</taxon>
        <taxon>Rhabditoidea</taxon>
        <taxon>Rhabditidae</taxon>
        <taxon>Peloderinae</taxon>
        <taxon>Caenorhabditis</taxon>
    </lineage>
</organism>
<keyword evidence="2" id="KW-1185">Reference proteome</keyword>
<dbReference type="Proteomes" id="UP000835052">
    <property type="component" value="Unassembled WGS sequence"/>
</dbReference>
<sequence>MGSRQNAQSGLRNEMLLPLDQQGDISYWSESMSPLQFWRKTAGRRARPYLCTTKNTNAMSPTVLERQAVPSTARKPVPADSL</sequence>
<evidence type="ECO:0000313" key="1">
    <source>
        <dbReference type="EMBL" id="CAD6185499.1"/>
    </source>
</evidence>
<proteinExistence type="predicted"/>
<gene>
    <name evidence="1" type="ORF">CAUJ_LOCUS1418</name>
</gene>
<reference evidence="1" key="1">
    <citation type="submission" date="2020-10" db="EMBL/GenBank/DDBJ databases">
        <authorList>
            <person name="Kikuchi T."/>
        </authorList>
    </citation>
    <scope>NUCLEOTIDE SEQUENCE</scope>
    <source>
        <strain evidence="1">NKZ352</strain>
    </source>
</reference>
<protein>
    <submittedName>
        <fullName evidence="1">Uncharacterized protein</fullName>
    </submittedName>
</protein>
<accession>A0A8S1GQH2</accession>
<evidence type="ECO:0000313" key="2">
    <source>
        <dbReference type="Proteomes" id="UP000835052"/>
    </source>
</evidence>
<name>A0A8S1GQH2_9PELO</name>
<comment type="caution">
    <text evidence="1">The sequence shown here is derived from an EMBL/GenBank/DDBJ whole genome shotgun (WGS) entry which is preliminary data.</text>
</comment>
<dbReference type="EMBL" id="CAJGYM010000002">
    <property type="protein sequence ID" value="CAD6185499.1"/>
    <property type="molecule type" value="Genomic_DNA"/>
</dbReference>